<dbReference type="Gene3D" id="3.40.30.10">
    <property type="entry name" value="Glutaredoxin"/>
    <property type="match status" value="1"/>
</dbReference>
<dbReference type="GO" id="GO:0005737">
    <property type="term" value="C:cytoplasm"/>
    <property type="evidence" value="ECO:0007669"/>
    <property type="project" value="TreeGrafter"/>
</dbReference>
<keyword evidence="3" id="KW-0813">Transport</keyword>
<gene>
    <name evidence="12" type="primary">trxA</name>
    <name evidence="12" type="ORF">IAA37_07325</name>
</gene>
<dbReference type="NCBIfam" id="TIGR01068">
    <property type="entry name" value="thioredoxin"/>
    <property type="match status" value="1"/>
</dbReference>
<comment type="caution">
    <text evidence="12">The sequence shown here is derived from an EMBL/GenBank/DDBJ whole genome shotgun (WGS) entry which is preliminary data.</text>
</comment>
<evidence type="ECO:0000313" key="13">
    <source>
        <dbReference type="Proteomes" id="UP000823877"/>
    </source>
</evidence>
<comment type="similarity">
    <text evidence="1 8">Belongs to the thioredoxin family.</text>
</comment>
<feature type="site" description="Contributes to redox potential value" evidence="9">
    <location>
        <position position="31"/>
    </location>
</feature>
<evidence type="ECO:0000259" key="11">
    <source>
        <dbReference type="PROSITE" id="PS51352"/>
    </source>
</evidence>
<dbReference type="InterPro" id="IPR013766">
    <property type="entry name" value="Thioredoxin_domain"/>
</dbReference>
<dbReference type="PROSITE" id="PS51352">
    <property type="entry name" value="THIOREDOXIN_2"/>
    <property type="match status" value="1"/>
</dbReference>
<feature type="site" description="Contributes to redox potential value" evidence="9">
    <location>
        <position position="32"/>
    </location>
</feature>
<dbReference type="PANTHER" id="PTHR45663">
    <property type="entry name" value="GEO12009P1"/>
    <property type="match status" value="1"/>
</dbReference>
<evidence type="ECO:0000256" key="3">
    <source>
        <dbReference type="ARBA" id="ARBA00022448"/>
    </source>
</evidence>
<dbReference type="CDD" id="cd02947">
    <property type="entry name" value="TRX_family"/>
    <property type="match status" value="1"/>
</dbReference>
<name>A0A9D2MJX9_9FIRM</name>
<dbReference type="GO" id="GO:0015035">
    <property type="term" value="F:protein-disulfide reductase activity"/>
    <property type="evidence" value="ECO:0007669"/>
    <property type="project" value="UniProtKB-UniRule"/>
</dbReference>
<dbReference type="PRINTS" id="PR00421">
    <property type="entry name" value="THIOREDOXIN"/>
</dbReference>
<protein>
    <recommendedName>
        <fullName evidence="2 7">Thioredoxin</fullName>
    </recommendedName>
</protein>
<keyword evidence="6 10" id="KW-0676">Redox-active center</keyword>
<evidence type="ECO:0000256" key="2">
    <source>
        <dbReference type="ARBA" id="ARBA00020570"/>
    </source>
</evidence>
<feature type="active site" description="Nucleophile" evidence="9">
    <location>
        <position position="33"/>
    </location>
</feature>
<dbReference type="InterPro" id="IPR036249">
    <property type="entry name" value="Thioredoxin-like_sf"/>
</dbReference>
<dbReference type="FunFam" id="3.40.30.10:FF:000001">
    <property type="entry name" value="Thioredoxin"/>
    <property type="match status" value="1"/>
</dbReference>
<feature type="active site" description="Nucleophile" evidence="9">
    <location>
        <position position="30"/>
    </location>
</feature>
<accession>A0A9D2MJX9</accession>
<proteinExistence type="inferred from homology"/>
<dbReference type="SUPFAM" id="SSF52833">
    <property type="entry name" value="Thioredoxin-like"/>
    <property type="match status" value="1"/>
</dbReference>
<evidence type="ECO:0000256" key="4">
    <source>
        <dbReference type="ARBA" id="ARBA00022982"/>
    </source>
</evidence>
<evidence type="ECO:0000256" key="8">
    <source>
        <dbReference type="PIRNR" id="PIRNR000077"/>
    </source>
</evidence>
<feature type="disulfide bond" description="Redox-active" evidence="10">
    <location>
        <begin position="30"/>
        <end position="33"/>
    </location>
</feature>
<reference evidence="12" key="2">
    <citation type="submission" date="2021-04" db="EMBL/GenBank/DDBJ databases">
        <authorList>
            <person name="Gilroy R."/>
        </authorList>
    </citation>
    <scope>NUCLEOTIDE SEQUENCE</scope>
    <source>
        <strain evidence="12">CHK188-16595</strain>
    </source>
</reference>
<dbReference type="Proteomes" id="UP000823877">
    <property type="component" value="Unassembled WGS sequence"/>
</dbReference>
<evidence type="ECO:0000256" key="7">
    <source>
        <dbReference type="NCBIfam" id="TIGR01068"/>
    </source>
</evidence>
<dbReference type="PROSITE" id="PS00194">
    <property type="entry name" value="THIOREDOXIN_1"/>
    <property type="match status" value="1"/>
</dbReference>
<organism evidence="12 13">
    <name type="scientific">Candidatus Eubacterium faecale</name>
    <dbReference type="NCBI Taxonomy" id="2838568"/>
    <lineage>
        <taxon>Bacteria</taxon>
        <taxon>Bacillati</taxon>
        <taxon>Bacillota</taxon>
        <taxon>Clostridia</taxon>
        <taxon>Eubacteriales</taxon>
        <taxon>Eubacteriaceae</taxon>
        <taxon>Eubacterium</taxon>
    </lineage>
</organism>
<evidence type="ECO:0000313" key="12">
    <source>
        <dbReference type="EMBL" id="HJB75461.1"/>
    </source>
</evidence>
<dbReference type="PANTHER" id="PTHR45663:SF11">
    <property type="entry name" value="GEO12009P1"/>
    <property type="match status" value="1"/>
</dbReference>
<dbReference type="PIRSF" id="PIRSF000077">
    <property type="entry name" value="Thioredoxin"/>
    <property type="match status" value="1"/>
</dbReference>
<evidence type="ECO:0000256" key="6">
    <source>
        <dbReference type="ARBA" id="ARBA00023284"/>
    </source>
</evidence>
<feature type="domain" description="Thioredoxin" evidence="11">
    <location>
        <begin position="1"/>
        <end position="102"/>
    </location>
</feature>
<keyword evidence="4" id="KW-0249">Electron transport</keyword>
<evidence type="ECO:0000256" key="5">
    <source>
        <dbReference type="ARBA" id="ARBA00023157"/>
    </source>
</evidence>
<dbReference type="AlphaFoldDB" id="A0A9D2MJX9"/>
<feature type="site" description="Deprotonates C-terminal active site Cys" evidence="9">
    <location>
        <position position="24"/>
    </location>
</feature>
<evidence type="ECO:0000256" key="1">
    <source>
        <dbReference type="ARBA" id="ARBA00008987"/>
    </source>
</evidence>
<dbReference type="EMBL" id="DWXN01000012">
    <property type="protein sequence ID" value="HJB75461.1"/>
    <property type="molecule type" value="Genomic_DNA"/>
</dbReference>
<reference evidence="12" key="1">
    <citation type="journal article" date="2021" name="PeerJ">
        <title>Extensive microbial diversity within the chicken gut microbiome revealed by metagenomics and culture.</title>
        <authorList>
            <person name="Gilroy R."/>
            <person name="Ravi A."/>
            <person name="Getino M."/>
            <person name="Pursley I."/>
            <person name="Horton D.L."/>
            <person name="Alikhan N.F."/>
            <person name="Baker D."/>
            <person name="Gharbi K."/>
            <person name="Hall N."/>
            <person name="Watson M."/>
            <person name="Adriaenssens E.M."/>
            <person name="Foster-Nyarko E."/>
            <person name="Jarju S."/>
            <person name="Secka A."/>
            <person name="Antonio M."/>
            <person name="Oren A."/>
            <person name="Chaudhuri R.R."/>
            <person name="La Ragione R."/>
            <person name="Hildebrand F."/>
            <person name="Pallen M.J."/>
        </authorList>
    </citation>
    <scope>NUCLEOTIDE SEQUENCE</scope>
    <source>
        <strain evidence="12">CHK188-16595</strain>
    </source>
</reference>
<evidence type="ECO:0000256" key="10">
    <source>
        <dbReference type="PIRSR" id="PIRSR000077-4"/>
    </source>
</evidence>
<sequence>MSVLKVNLNNFETVKNSEKTVLLDFYADWCGPCRMVSPIVDEIAEENPQYLVGKINVDEETKLAADFGVGSIPTLIVMKNGKIVEESVGARPKEQILKMLEG</sequence>
<keyword evidence="5 10" id="KW-1015">Disulfide bond</keyword>
<dbReference type="InterPro" id="IPR005746">
    <property type="entry name" value="Thioredoxin"/>
</dbReference>
<evidence type="ECO:0000256" key="9">
    <source>
        <dbReference type="PIRSR" id="PIRSR000077-1"/>
    </source>
</evidence>
<dbReference type="InterPro" id="IPR017937">
    <property type="entry name" value="Thioredoxin_CS"/>
</dbReference>
<dbReference type="Pfam" id="PF00085">
    <property type="entry name" value="Thioredoxin"/>
    <property type="match status" value="1"/>
</dbReference>